<keyword evidence="2" id="KW-0812">Transmembrane</keyword>
<dbReference type="AlphaFoldDB" id="A0A239Z745"/>
<evidence type="ECO:0000313" key="6">
    <source>
        <dbReference type="Proteomes" id="UP000215374"/>
    </source>
</evidence>
<feature type="region of interest" description="Disordered" evidence="1">
    <location>
        <begin position="250"/>
        <end position="270"/>
    </location>
</feature>
<evidence type="ECO:0000256" key="2">
    <source>
        <dbReference type="SAM" id="Phobius"/>
    </source>
</evidence>
<dbReference type="InterPro" id="IPR009003">
    <property type="entry name" value="Peptidase_S1_PA"/>
</dbReference>
<dbReference type="Gene3D" id="2.40.10.10">
    <property type="entry name" value="Trypsin-like serine proteases"/>
    <property type="match status" value="2"/>
</dbReference>
<organism evidence="5 6">
    <name type="scientific">Corynebacterium imitans</name>
    <dbReference type="NCBI Taxonomy" id="156978"/>
    <lineage>
        <taxon>Bacteria</taxon>
        <taxon>Bacillati</taxon>
        <taxon>Actinomycetota</taxon>
        <taxon>Actinomycetes</taxon>
        <taxon>Mycobacteriales</taxon>
        <taxon>Corynebacteriaceae</taxon>
        <taxon>Corynebacterium</taxon>
    </lineage>
</organism>
<dbReference type="OrthoDB" id="4416552at2"/>
<dbReference type="Proteomes" id="UP000215374">
    <property type="component" value="Chromosome 1"/>
</dbReference>
<feature type="signal peptide" evidence="3">
    <location>
        <begin position="1"/>
        <end position="25"/>
    </location>
</feature>
<dbReference type="EMBL" id="LT906467">
    <property type="protein sequence ID" value="SNV66418.1"/>
    <property type="molecule type" value="Genomic_DNA"/>
</dbReference>
<reference evidence="5 6" key="1">
    <citation type="submission" date="2017-06" db="EMBL/GenBank/DDBJ databases">
        <authorList>
            <consortium name="Pathogen Informatics"/>
        </authorList>
    </citation>
    <scope>NUCLEOTIDE SEQUENCE [LARGE SCALE GENOMIC DNA]</scope>
    <source>
        <strain evidence="5 6">NCTC13015</strain>
    </source>
</reference>
<proteinExistence type="predicted"/>
<dbReference type="Pfam" id="PF00089">
    <property type="entry name" value="Trypsin"/>
    <property type="match status" value="1"/>
</dbReference>
<feature type="transmembrane region" description="Helical" evidence="2">
    <location>
        <begin position="275"/>
        <end position="294"/>
    </location>
</feature>
<evidence type="ECO:0000256" key="3">
    <source>
        <dbReference type="SAM" id="SignalP"/>
    </source>
</evidence>
<dbReference type="RefSeq" id="WP_144311813.1">
    <property type="nucleotide sequence ID" value="NZ_CP009211.1"/>
</dbReference>
<accession>A0A239Z745</accession>
<keyword evidence="3" id="KW-0732">Signal</keyword>
<name>A0A239Z745_9CORY</name>
<sequence>MNTSRACLAAAVVSSLTLAPVVAHAAPAPIPEQGLAISTSIGNCTLGYVDKEMRIGYTAAHCGREGDRVRIIDRTTNAHSREIGTFHPSTRYDELFSNDWGYIQWDRDVQLGGNPYSGDTIIDLNDVKRGEEVCYHGETSHRGTKDITCGTFYRATGQSFAMRGAYWRPGDSGGPVWIPGRGLVGVASIGPATPGKVGTATVGRVRVEGKPMGWGAAPRDGRLIGNDEGSREFLAAAGLDSAGVYDELIDRSSKSSKSSSSEKESSSSEMTPGEILSIVIPILVVLVPLLAQLAQQFMR</sequence>
<evidence type="ECO:0000256" key="1">
    <source>
        <dbReference type="SAM" id="MobiDB-lite"/>
    </source>
</evidence>
<dbReference type="InterPro" id="IPR001254">
    <property type="entry name" value="Trypsin_dom"/>
</dbReference>
<dbReference type="GO" id="GO:0006508">
    <property type="term" value="P:proteolysis"/>
    <property type="evidence" value="ECO:0007669"/>
    <property type="project" value="InterPro"/>
</dbReference>
<evidence type="ECO:0000313" key="5">
    <source>
        <dbReference type="EMBL" id="SNV66418.1"/>
    </source>
</evidence>
<dbReference type="GO" id="GO:0004252">
    <property type="term" value="F:serine-type endopeptidase activity"/>
    <property type="evidence" value="ECO:0007669"/>
    <property type="project" value="InterPro"/>
</dbReference>
<keyword evidence="2" id="KW-1133">Transmembrane helix</keyword>
<feature type="domain" description="Peptidase S1" evidence="4">
    <location>
        <begin position="58"/>
        <end position="198"/>
    </location>
</feature>
<evidence type="ECO:0000259" key="4">
    <source>
        <dbReference type="Pfam" id="PF00089"/>
    </source>
</evidence>
<feature type="chain" id="PRO_5012557337" evidence="3">
    <location>
        <begin position="26"/>
        <end position="299"/>
    </location>
</feature>
<gene>
    <name evidence="5" type="ORF">SAMEA4535761_01011</name>
</gene>
<keyword evidence="2" id="KW-0472">Membrane</keyword>
<dbReference type="InterPro" id="IPR043504">
    <property type="entry name" value="Peptidase_S1_PA_chymotrypsin"/>
</dbReference>
<dbReference type="SUPFAM" id="SSF50494">
    <property type="entry name" value="Trypsin-like serine proteases"/>
    <property type="match status" value="1"/>
</dbReference>
<protein>
    <submittedName>
        <fullName evidence="5">Putative secreted protein</fullName>
    </submittedName>
</protein>